<dbReference type="STRING" id="1379680.GCA_001612615_05588"/>
<dbReference type="EMBL" id="OBEG01000003">
    <property type="protein sequence ID" value="SNY81593.1"/>
    <property type="molecule type" value="Genomic_DNA"/>
</dbReference>
<dbReference type="InterPro" id="IPR036163">
    <property type="entry name" value="HMA_dom_sf"/>
</dbReference>
<proteinExistence type="predicted"/>
<reference evidence="2 3" key="1">
    <citation type="submission" date="2017-09" db="EMBL/GenBank/DDBJ databases">
        <authorList>
            <person name="Ehlers B."/>
            <person name="Leendertz F.H."/>
        </authorList>
    </citation>
    <scope>NUCLEOTIDE SEQUENCE [LARGE SCALE GENOMIC DNA]</scope>
    <source>
        <strain evidence="2 3">DSM 45537</strain>
    </source>
</reference>
<evidence type="ECO:0000313" key="3">
    <source>
        <dbReference type="Proteomes" id="UP000219565"/>
    </source>
</evidence>
<dbReference type="SUPFAM" id="SSF55008">
    <property type="entry name" value="HMA, heavy metal-associated domain"/>
    <property type="match status" value="1"/>
</dbReference>
<accession>A0A285LAU7</accession>
<dbReference type="RefSeq" id="WP_067790628.1">
    <property type="nucleotide sequence ID" value="NZ_JAMTCV010000015.1"/>
</dbReference>
<dbReference type="GO" id="GO:0046872">
    <property type="term" value="F:metal ion binding"/>
    <property type="evidence" value="ECO:0007669"/>
    <property type="project" value="InterPro"/>
</dbReference>
<dbReference type="InterPro" id="IPR006121">
    <property type="entry name" value="HMA_dom"/>
</dbReference>
<evidence type="ECO:0000259" key="1">
    <source>
        <dbReference type="PROSITE" id="PS50846"/>
    </source>
</evidence>
<protein>
    <recommendedName>
        <fullName evidence="1">HMA domain-containing protein</fullName>
    </recommendedName>
</protein>
<dbReference type="PROSITE" id="PS50846">
    <property type="entry name" value="HMA_2"/>
    <property type="match status" value="1"/>
</dbReference>
<sequence length="64" mass="6798">MTYTFDLTDYSDESAVVAENALRGLGGVDSVDVDRVSETITVNSTTLTYGEVLDAIRQAGVPAK</sequence>
<dbReference type="AlphaFoldDB" id="A0A285LAU7"/>
<organism evidence="2 3">
    <name type="scientific">Nocardia amikacinitolerans</name>
    <dbReference type="NCBI Taxonomy" id="756689"/>
    <lineage>
        <taxon>Bacteria</taxon>
        <taxon>Bacillati</taxon>
        <taxon>Actinomycetota</taxon>
        <taxon>Actinomycetes</taxon>
        <taxon>Mycobacteriales</taxon>
        <taxon>Nocardiaceae</taxon>
        <taxon>Nocardia</taxon>
    </lineage>
</organism>
<feature type="domain" description="HMA" evidence="1">
    <location>
        <begin position="1"/>
        <end position="64"/>
    </location>
</feature>
<keyword evidence="3" id="KW-1185">Reference proteome</keyword>
<dbReference type="Gene3D" id="3.30.70.100">
    <property type="match status" value="1"/>
</dbReference>
<evidence type="ECO:0000313" key="2">
    <source>
        <dbReference type="EMBL" id="SNY81593.1"/>
    </source>
</evidence>
<name>A0A285LAU7_9NOCA</name>
<gene>
    <name evidence="2" type="ORF">SAMN04244553_3195</name>
</gene>
<dbReference type="Proteomes" id="UP000219565">
    <property type="component" value="Unassembled WGS sequence"/>
</dbReference>